<accession>A0AAE1UAS0</accession>
<name>A0AAE1UAS0_9EUCA</name>
<proteinExistence type="predicted"/>
<reference evidence="1" key="1">
    <citation type="submission" date="2023-11" db="EMBL/GenBank/DDBJ databases">
        <title>Genome assemblies of two species of porcelain crab, Petrolisthes cinctipes and Petrolisthes manimaculis (Anomura: Porcellanidae).</title>
        <authorList>
            <person name="Angst P."/>
        </authorList>
    </citation>
    <scope>NUCLEOTIDE SEQUENCE</scope>
    <source>
        <strain evidence="1">PB745_02</strain>
        <tissue evidence="1">Gill</tissue>
    </source>
</reference>
<gene>
    <name evidence="1" type="ORF">Pmani_014624</name>
</gene>
<sequence length="244" mass="27147">MLPQPSTLENSGQKVVVWWSDYNDGGGDGDGECVKVGVVVETNTLTLTHHHHLTLQSSPFNYWVWRKRRGLTSTMGEISGPGYPQKKRRSLASTMGFRWVCVMDGNEVEVGEVAQALVEVTREPVEVVVEMLKEVVVVEVVVEMLKEAVVEETLHNVTAKITLAIRSQPPHYIILVEKRKPCSGFAQTCEEFGLTISLKKTDIMGQDVDSTPSIFIGDYTLEVVTNSTNLSLDVQLNTRRSSKQ</sequence>
<dbReference type="AlphaFoldDB" id="A0AAE1UAS0"/>
<comment type="caution">
    <text evidence="1">The sequence shown here is derived from an EMBL/GenBank/DDBJ whole genome shotgun (WGS) entry which is preliminary data.</text>
</comment>
<evidence type="ECO:0000313" key="2">
    <source>
        <dbReference type="Proteomes" id="UP001292094"/>
    </source>
</evidence>
<protein>
    <submittedName>
        <fullName evidence="1">Uncharacterized protein</fullName>
    </submittedName>
</protein>
<evidence type="ECO:0000313" key="1">
    <source>
        <dbReference type="EMBL" id="KAK4314061.1"/>
    </source>
</evidence>
<keyword evidence="2" id="KW-1185">Reference proteome</keyword>
<organism evidence="1 2">
    <name type="scientific">Petrolisthes manimaculis</name>
    <dbReference type="NCBI Taxonomy" id="1843537"/>
    <lineage>
        <taxon>Eukaryota</taxon>
        <taxon>Metazoa</taxon>
        <taxon>Ecdysozoa</taxon>
        <taxon>Arthropoda</taxon>
        <taxon>Crustacea</taxon>
        <taxon>Multicrustacea</taxon>
        <taxon>Malacostraca</taxon>
        <taxon>Eumalacostraca</taxon>
        <taxon>Eucarida</taxon>
        <taxon>Decapoda</taxon>
        <taxon>Pleocyemata</taxon>
        <taxon>Anomura</taxon>
        <taxon>Galatheoidea</taxon>
        <taxon>Porcellanidae</taxon>
        <taxon>Petrolisthes</taxon>
    </lineage>
</organism>
<dbReference type="Proteomes" id="UP001292094">
    <property type="component" value="Unassembled WGS sequence"/>
</dbReference>
<dbReference type="EMBL" id="JAWZYT010001244">
    <property type="protein sequence ID" value="KAK4314061.1"/>
    <property type="molecule type" value="Genomic_DNA"/>
</dbReference>